<protein>
    <submittedName>
        <fullName evidence="2">Uncharacterized protein</fullName>
    </submittedName>
</protein>
<feature type="region of interest" description="Disordered" evidence="1">
    <location>
        <begin position="1"/>
        <end position="61"/>
    </location>
</feature>
<organism evidence="2 3">
    <name type="scientific">Ensete ventricosum</name>
    <name type="common">Abyssinian banana</name>
    <name type="synonym">Musa ensete</name>
    <dbReference type="NCBI Taxonomy" id="4639"/>
    <lineage>
        <taxon>Eukaryota</taxon>
        <taxon>Viridiplantae</taxon>
        <taxon>Streptophyta</taxon>
        <taxon>Embryophyta</taxon>
        <taxon>Tracheophyta</taxon>
        <taxon>Spermatophyta</taxon>
        <taxon>Magnoliopsida</taxon>
        <taxon>Liliopsida</taxon>
        <taxon>Zingiberales</taxon>
        <taxon>Musaceae</taxon>
        <taxon>Ensete</taxon>
    </lineage>
</organism>
<dbReference type="Proteomes" id="UP001222027">
    <property type="component" value="Unassembled WGS sequence"/>
</dbReference>
<name>A0AAV8RLZ8_ENSVE</name>
<keyword evidence="3" id="KW-1185">Reference proteome</keyword>
<evidence type="ECO:0000313" key="2">
    <source>
        <dbReference type="EMBL" id="KAJ8501393.1"/>
    </source>
</evidence>
<evidence type="ECO:0000313" key="3">
    <source>
        <dbReference type="Proteomes" id="UP001222027"/>
    </source>
</evidence>
<gene>
    <name evidence="2" type="ORF">OPV22_011945</name>
</gene>
<reference evidence="2 3" key="1">
    <citation type="submission" date="2022-12" db="EMBL/GenBank/DDBJ databases">
        <title>Chromosome-scale assembly of the Ensete ventricosum genome.</title>
        <authorList>
            <person name="Dussert Y."/>
            <person name="Stocks J."/>
            <person name="Wendawek A."/>
            <person name="Woldeyes F."/>
            <person name="Nichols R.A."/>
            <person name="Borrell J.S."/>
        </authorList>
    </citation>
    <scope>NUCLEOTIDE SEQUENCE [LARGE SCALE GENOMIC DNA]</scope>
    <source>
        <strain evidence="3">cv. Maze</strain>
        <tissue evidence="2">Seeds</tissue>
    </source>
</reference>
<evidence type="ECO:0000256" key="1">
    <source>
        <dbReference type="SAM" id="MobiDB-lite"/>
    </source>
</evidence>
<dbReference type="AlphaFoldDB" id="A0AAV8RLZ8"/>
<dbReference type="EMBL" id="JAQQAF010000003">
    <property type="protein sequence ID" value="KAJ8501393.1"/>
    <property type="molecule type" value="Genomic_DNA"/>
</dbReference>
<comment type="caution">
    <text evidence="2">The sequence shown here is derived from an EMBL/GenBank/DDBJ whole genome shotgun (WGS) entry which is preliminary data.</text>
</comment>
<sequence length="144" mass="15259">MHSPVLSGHQDGEAQLRMGASGSGHSTEECCSGIVQNGGGRDSASSSWGNEREVNGNGGGCDKEGDAAGFLFPGFRFNSGQARVTNNQLNFCQGFPHDDIVPCVNFTSDVRENPPSSCMQLMRPINTSKNIVDNGSFESVLQNC</sequence>
<accession>A0AAV8RLZ8</accession>
<proteinExistence type="predicted"/>